<dbReference type="SUPFAM" id="SSF56988">
    <property type="entry name" value="Anthrax protective antigen"/>
    <property type="match status" value="1"/>
</dbReference>
<accession>A0ABT9NVJ5</accession>
<dbReference type="PANTHER" id="PTHR42715">
    <property type="entry name" value="BETA-GLUCOSIDASE"/>
    <property type="match status" value="1"/>
</dbReference>
<keyword evidence="5" id="KW-1185">Reference proteome</keyword>
<sequence length="800" mass="84395">MSPSIGALVQKLSLAEKVELLTGQDMWQTAGNARIGLRPMRLSDGPSGVRGEFWDERHPSLNLPSATSLSSSWNRELARDYGRLAAAEARSKNVHAVLGPTVNLHRSPLGGRHFEAYSEDPVLSAEIAAAVVEGTQSSGVAACLKHYVANDYETQRYTADTVVDEKALYELYLLAFEKAIVSARCWMVMSAYNHVNGTLATESELLEAPLKTDWGFDGVVVSDWTAVRTIASARAAQDLVMPGPDGPWGEALVKAVEAGEVPEDTIDDKVHRMLLLASRVGALEGYAHDHETPEIDGRAFIRRAAAEGSVLLANDGILPLRGPRTVAVLGHNATAGRSQGGGSATVVPEHVVSALEGLKSALPGTGITYSLGAVAETGISEFPLSQTRNPVTGEPGMRAEFIGFDGSVVKGDDRRSTDVKWLGGAPTDESEFLRLSLDLTPDSSGTVHLGVGTTGHFSLRVDGAVVLEDTLVDNDEELGAGLLAPPTSATPVTLTAGVTVRIDVEYTLPKQGAFTNAVAIAVGTRPTTDADEQLIEDAVVAARAAEVAVVVVGTNAKVESEGFDRESLRLPGRQDDLVAAVTAANPRTVVVVNSGSPVEMPWRDAAAAVLLVYFPGQEFGHALADVLLGHAEPGGRLPTTWPVAEADVPVLDVTPVDGKLAYAEGIHIGYKAWLRSGVKPAYGFGHGLGYTTFEVSDVAVSDGGKVTARVLNSGAREGKVVVQVYASKPDSAVERPAVWLVGFATARLGAGDSGELTVDVPTHLLRHREPGEWALESGEYQLHVGLSLDDALTRTATLTV</sequence>
<dbReference type="PANTHER" id="PTHR42715:SF10">
    <property type="entry name" value="BETA-GLUCOSIDASE"/>
    <property type="match status" value="1"/>
</dbReference>
<dbReference type="InterPro" id="IPR001764">
    <property type="entry name" value="Glyco_hydro_3_N"/>
</dbReference>
<dbReference type="InterPro" id="IPR002772">
    <property type="entry name" value="Glyco_hydro_3_C"/>
</dbReference>
<dbReference type="Gene3D" id="3.40.50.1700">
    <property type="entry name" value="Glycoside hydrolase family 3 C-terminal domain"/>
    <property type="match status" value="1"/>
</dbReference>
<dbReference type="Gene3D" id="2.60.120.260">
    <property type="entry name" value="Galactose-binding domain-like"/>
    <property type="match status" value="1"/>
</dbReference>
<dbReference type="InterPro" id="IPR017853">
    <property type="entry name" value="GH"/>
</dbReference>
<dbReference type="SMART" id="SM01217">
    <property type="entry name" value="Fn3_like"/>
    <property type="match status" value="1"/>
</dbReference>
<dbReference type="PROSITE" id="PS51820">
    <property type="entry name" value="PA14"/>
    <property type="match status" value="1"/>
</dbReference>
<dbReference type="InterPro" id="IPR050288">
    <property type="entry name" value="Cellulose_deg_GH3"/>
</dbReference>
<dbReference type="Proteomes" id="UP001235712">
    <property type="component" value="Unassembled WGS sequence"/>
</dbReference>
<name>A0ABT9NVJ5_9ACTN</name>
<dbReference type="SUPFAM" id="SSF52279">
    <property type="entry name" value="Beta-D-glucan exohydrolase, C-terminal domain"/>
    <property type="match status" value="1"/>
</dbReference>
<dbReference type="RefSeq" id="WP_307237001.1">
    <property type="nucleotide sequence ID" value="NZ_JAUSQZ010000001.1"/>
</dbReference>
<dbReference type="EC" id="3.2.1.21" evidence="4"/>
<dbReference type="InterPro" id="IPR037524">
    <property type="entry name" value="PA14/GLEYA"/>
</dbReference>
<dbReference type="InterPro" id="IPR036881">
    <property type="entry name" value="Glyco_hydro_3_C_sf"/>
</dbReference>
<dbReference type="Pfam" id="PF14310">
    <property type="entry name" value="Fn3-like"/>
    <property type="match status" value="1"/>
</dbReference>
<evidence type="ECO:0000256" key="2">
    <source>
        <dbReference type="ARBA" id="ARBA00022801"/>
    </source>
</evidence>
<evidence type="ECO:0000259" key="3">
    <source>
        <dbReference type="PROSITE" id="PS51820"/>
    </source>
</evidence>
<comment type="caution">
    <text evidence="4">The sequence shown here is derived from an EMBL/GenBank/DDBJ whole genome shotgun (WGS) entry which is preliminary data.</text>
</comment>
<dbReference type="Gene3D" id="3.20.20.300">
    <property type="entry name" value="Glycoside hydrolase, family 3, N-terminal domain"/>
    <property type="match status" value="1"/>
</dbReference>
<dbReference type="PRINTS" id="PR00133">
    <property type="entry name" value="GLHYDRLASE3"/>
</dbReference>
<dbReference type="Pfam" id="PF00933">
    <property type="entry name" value="Glyco_hydro_3"/>
    <property type="match status" value="1"/>
</dbReference>
<evidence type="ECO:0000256" key="1">
    <source>
        <dbReference type="ARBA" id="ARBA00005336"/>
    </source>
</evidence>
<keyword evidence="2 4" id="KW-0378">Hydrolase</keyword>
<evidence type="ECO:0000313" key="5">
    <source>
        <dbReference type="Proteomes" id="UP001235712"/>
    </source>
</evidence>
<evidence type="ECO:0000313" key="4">
    <source>
        <dbReference type="EMBL" id="MDP9824439.1"/>
    </source>
</evidence>
<dbReference type="GO" id="GO:0008422">
    <property type="term" value="F:beta-glucosidase activity"/>
    <property type="evidence" value="ECO:0007669"/>
    <property type="project" value="UniProtKB-EC"/>
</dbReference>
<dbReference type="InterPro" id="IPR026891">
    <property type="entry name" value="Fn3-like"/>
</dbReference>
<dbReference type="Pfam" id="PF01915">
    <property type="entry name" value="Glyco_hydro_3_C"/>
    <property type="match status" value="1"/>
</dbReference>
<protein>
    <submittedName>
        <fullName evidence="4">Beta-glucosidase</fullName>
        <ecNumber evidence="4">3.2.1.21</ecNumber>
    </submittedName>
</protein>
<feature type="domain" description="PA14" evidence="3">
    <location>
        <begin position="392"/>
        <end position="539"/>
    </location>
</feature>
<proteinExistence type="inferred from homology"/>
<dbReference type="InterPro" id="IPR036962">
    <property type="entry name" value="Glyco_hydro_3_N_sf"/>
</dbReference>
<dbReference type="InterPro" id="IPR013783">
    <property type="entry name" value="Ig-like_fold"/>
</dbReference>
<reference evidence="4 5" key="1">
    <citation type="submission" date="2023-07" db="EMBL/GenBank/DDBJ databases">
        <title>Sequencing the genomes of 1000 actinobacteria strains.</title>
        <authorList>
            <person name="Klenk H.-P."/>
        </authorList>
    </citation>
    <scope>NUCLEOTIDE SEQUENCE [LARGE SCALE GENOMIC DNA]</scope>
    <source>
        <strain evidence="4 5">DSM 44388</strain>
    </source>
</reference>
<organism evidence="4 5">
    <name type="scientific">Kineosporia succinea</name>
    <dbReference type="NCBI Taxonomy" id="84632"/>
    <lineage>
        <taxon>Bacteria</taxon>
        <taxon>Bacillati</taxon>
        <taxon>Actinomycetota</taxon>
        <taxon>Actinomycetes</taxon>
        <taxon>Kineosporiales</taxon>
        <taxon>Kineosporiaceae</taxon>
        <taxon>Kineosporia</taxon>
    </lineage>
</organism>
<dbReference type="SUPFAM" id="SSF51445">
    <property type="entry name" value="(Trans)glycosidases"/>
    <property type="match status" value="1"/>
</dbReference>
<dbReference type="EMBL" id="JAUSQZ010000001">
    <property type="protein sequence ID" value="MDP9824439.1"/>
    <property type="molecule type" value="Genomic_DNA"/>
</dbReference>
<keyword evidence="4" id="KW-0326">Glycosidase</keyword>
<dbReference type="Gene3D" id="2.60.40.10">
    <property type="entry name" value="Immunoglobulins"/>
    <property type="match status" value="1"/>
</dbReference>
<gene>
    <name evidence="4" type="ORF">J2S57_000188</name>
</gene>
<comment type="similarity">
    <text evidence="1">Belongs to the glycosyl hydrolase 3 family.</text>
</comment>